<comment type="caution">
    <text evidence="1">The sequence shown here is derived from an EMBL/GenBank/DDBJ whole genome shotgun (WGS) entry which is preliminary data.</text>
</comment>
<dbReference type="AlphaFoldDB" id="A0AAW0L0X7"/>
<sequence length="51" mass="5818">MDNVQGRYARLCVQIDLECPLTSKIRIGKLLQPIQYEGITTICFECCFVGH</sequence>
<reference evidence="1 2" key="1">
    <citation type="journal article" date="2018" name="Sci. Data">
        <title>The draft genome sequence of cork oak.</title>
        <authorList>
            <person name="Ramos A.M."/>
            <person name="Usie A."/>
            <person name="Barbosa P."/>
            <person name="Barros P.M."/>
            <person name="Capote T."/>
            <person name="Chaves I."/>
            <person name="Simoes F."/>
            <person name="Abreu I."/>
            <person name="Carrasquinho I."/>
            <person name="Faro C."/>
            <person name="Guimaraes J.B."/>
            <person name="Mendonca D."/>
            <person name="Nobrega F."/>
            <person name="Rodrigues L."/>
            <person name="Saibo N.J.M."/>
            <person name="Varela M.C."/>
            <person name="Egas C."/>
            <person name="Matos J."/>
            <person name="Miguel C.M."/>
            <person name="Oliveira M.M."/>
            <person name="Ricardo C.P."/>
            <person name="Goncalves S."/>
        </authorList>
    </citation>
    <scope>NUCLEOTIDE SEQUENCE [LARGE SCALE GENOMIC DNA]</scope>
    <source>
        <strain evidence="2">cv. HL8</strain>
    </source>
</reference>
<dbReference type="Proteomes" id="UP000237347">
    <property type="component" value="Unassembled WGS sequence"/>
</dbReference>
<name>A0AAW0L0X7_QUESU</name>
<protein>
    <submittedName>
        <fullName evidence="1">Uncharacterized protein</fullName>
    </submittedName>
</protein>
<proteinExistence type="predicted"/>
<evidence type="ECO:0000313" key="1">
    <source>
        <dbReference type="EMBL" id="KAK7844855.1"/>
    </source>
</evidence>
<accession>A0AAW0L0X7</accession>
<keyword evidence="2" id="KW-1185">Reference proteome</keyword>
<gene>
    <name evidence="1" type="ORF">CFP56_010250</name>
</gene>
<dbReference type="EMBL" id="PKMF04000178">
    <property type="protein sequence ID" value="KAK7844855.1"/>
    <property type="molecule type" value="Genomic_DNA"/>
</dbReference>
<evidence type="ECO:0000313" key="2">
    <source>
        <dbReference type="Proteomes" id="UP000237347"/>
    </source>
</evidence>
<organism evidence="1 2">
    <name type="scientific">Quercus suber</name>
    <name type="common">Cork oak</name>
    <dbReference type="NCBI Taxonomy" id="58331"/>
    <lineage>
        <taxon>Eukaryota</taxon>
        <taxon>Viridiplantae</taxon>
        <taxon>Streptophyta</taxon>
        <taxon>Embryophyta</taxon>
        <taxon>Tracheophyta</taxon>
        <taxon>Spermatophyta</taxon>
        <taxon>Magnoliopsida</taxon>
        <taxon>eudicotyledons</taxon>
        <taxon>Gunneridae</taxon>
        <taxon>Pentapetalae</taxon>
        <taxon>rosids</taxon>
        <taxon>fabids</taxon>
        <taxon>Fagales</taxon>
        <taxon>Fagaceae</taxon>
        <taxon>Quercus</taxon>
    </lineage>
</organism>